<name>A0A375YBR4_MYCPF</name>
<dbReference type="AlphaFoldDB" id="A0A375YBR4"/>
<proteinExistence type="predicted"/>
<dbReference type="EMBL" id="UEGS01000001">
    <property type="protein sequence ID" value="SRX78533.1"/>
    <property type="molecule type" value="Genomic_DNA"/>
</dbReference>
<evidence type="ECO:0000313" key="3">
    <source>
        <dbReference type="Proteomes" id="UP000252008"/>
    </source>
</evidence>
<dbReference type="RefSeq" id="WP_083141973.1">
    <property type="nucleotide sequence ID" value="NZ_MVID01000002.1"/>
</dbReference>
<dbReference type="InterPro" id="IPR003615">
    <property type="entry name" value="HNH_nuc"/>
</dbReference>
<evidence type="ECO:0000313" key="2">
    <source>
        <dbReference type="EMBL" id="SRX78533.1"/>
    </source>
</evidence>
<accession>A0A375YBR4</accession>
<feature type="domain" description="HNH nuclease" evidence="1">
    <location>
        <begin position="314"/>
        <end position="364"/>
    </location>
</feature>
<evidence type="ECO:0000259" key="1">
    <source>
        <dbReference type="SMART" id="SM00507"/>
    </source>
</evidence>
<keyword evidence="3" id="KW-1185">Reference proteome</keyword>
<gene>
    <name evidence="2" type="ORF">MPP7335_00257</name>
</gene>
<protein>
    <recommendedName>
        <fullName evidence="1">HNH nuclease domain-containing protein</fullName>
    </recommendedName>
</protein>
<organism evidence="2 3">
    <name type="scientific">Mycolicibacterium parafortuitum</name>
    <name type="common">Mycobacterium parafortuitum</name>
    <dbReference type="NCBI Taxonomy" id="39692"/>
    <lineage>
        <taxon>Bacteria</taxon>
        <taxon>Bacillati</taxon>
        <taxon>Actinomycetota</taxon>
        <taxon>Actinomycetes</taxon>
        <taxon>Mycobacteriales</taxon>
        <taxon>Mycobacteriaceae</taxon>
        <taxon>Mycolicibacterium</taxon>
    </lineage>
</organism>
<reference evidence="2 3" key="1">
    <citation type="submission" date="2018-05" db="EMBL/GenBank/DDBJ databases">
        <authorList>
            <consortium name="IHU Genomes"/>
        </authorList>
    </citation>
    <scope>NUCLEOTIDE SEQUENCE [LARGE SCALE GENOMIC DNA]</scope>
    <source>
        <strain evidence="2 3">P7335</strain>
    </source>
</reference>
<dbReference type="Proteomes" id="UP000252008">
    <property type="component" value="Unassembled WGS sequence"/>
</dbReference>
<dbReference type="STRING" id="39692.BST38_04145"/>
<dbReference type="SMART" id="SM00507">
    <property type="entry name" value="HNHc"/>
    <property type="match status" value="1"/>
</dbReference>
<dbReference type="CDD" id="cd00085">
    <property type="entry name" value="HNHc"/>
    <property type="match status" value="1"/>
</dbReference>
<sequence>MFEQLFDIDPDASQAQLRELVERCERLKAAAAAAQARACALWAEKRAAADAAAGLPARRRGKGLGTEIALARRDAPNCGGQHLGFANALVHEMPRTLAALERGELSEWRATLIVRESACLSADHRRQLDAELGEEADGFDGWGNRRVEAAAKRIAARLDAAAVVERSAKAVEDRCVTTRPAPNCMVYVTVLMPVAQGVGMYAALKRAADTTFDGRTRGQVMADTAYERVTGASVAVPASVNLNLVMADTTLAGDDSEPAWLDGYGPVPGGFACTLTGDAVADKDAKAALRRLYRHPDSGQLVAMESRARAFPKALARFIGVRDRTCRTPYCNAPIRHLDHATPDRRGGPTRAANGLGLCEACNYAKEAPGWSVSAGDENGSHVAEFVTPTGAAYRSTAPPLPGRPVRQKVSLMEGRFSVDLVTFEGYDAA</sequence>